<organism evidence="1 2">
    <name type="scientific">Terrabacter lapilli</name>
    <dbReference type="NCBI Taxonomy" id="436231"/>
    <lineage>
        <taxon>Bacteria</taxon>
        <taxon>Bacillati</taxon>
        <taxon>Actinomycetota</taxon>
        <taxon>Actinomycetes</taxon>
        <taxon>Micrococcales</taxon>
        <taxon>Intrasporangiaceae</taxon>
        <taxon>Terrabacter</taxon>
    </lineage>
</organism>
<dbReference type="Proteomes" id="UP001500013">
    <property type="component" value="Unassembled WGS sequence"/>
</dbReference>
<comment type="caution">
    <text evidence="1">The sequence shown here is derived from an EMBL/GenBank/DDBJ whole genome shotgun (WGS) entry which is preliminary data.</text>
</comment>
<keyword evidence="2" id="KW-1185">Reference proteome</keyword>
<gene>
    <name evidence="1" type="ORF">GCM10009817_24630</name>
</gene>
<dbReference type="EMBL" id="BAAAPU010000007">
    <property type="protein sequence ID" value="GAA1982418.1"/>
    <property type="molecule type" value="Genomic_DNA"/>
</dbReference>
<sequence length="146" mass="14628">MSHSTTTSHRWQILLGVTLTAVLALGAVFLATGASQAGPSTQQAAASPSGPPSDCPAIGLLVAAAATATAPGAPSTAVTAALGRATSAAKATASDDVRELTQNLADDLLAYRTTLTTPSDTSTQRHTDIGATLRSDVTALRHYCGL</sequence>
<evidence type="ECO:0000313" key="1">
    <source>
        <dbReference type="EMBL" id="GAA1982418.1"/>
    </source>
</evidence>
<protein>
    <submittedName>
        <fullName evidence="1">Uncharacterized protein</fullName>
    </submittedName>
</protein>
<dbReference type="RefSeq" id="WP_344062646.1">
    <property type="nucleotide sequence ID" value="NZ_BAAAPU010000007.1"/>
</dbReference>
<name>A0ABN2S8L7_9MICO</name>
<evidence type="ECO:0000313" key="2">
    <source>
        <dbReference type="Proteomes" id="UP001500013"/>
    </source>
</evidence>
<reference evidence="1 2" key="1">
    <citation type="journal article" date="2019" name="Int. J. Syst. Evol. Microbiol.">
        <title>The Global Catalogue of Microorganisms (GCM) 10K type strain sequencing project: providing services to taxonomists for standard genome sequencing and annotation.</title>
        <authorList>
            <consortium name="The Broad Institute Genomics Platform"/>
            <consortium name="The Broad Institute Genome Sequencing Center for Infectious Disease"/>
            <person name="Wu L."/>
            <person name="Ma J."/>
        </authorList>
    </citation>
    <scope>NUCLEOTIDE SEQUENCE [LARGE SCALE GENOMIC DNA]</scope>
    <source>
        <strain evidence="1 2">JCM 15628</strain>
    </source>
</reference>
<accession>A0ABN2S8L7</accession>
<proteinExistence type="predicted"/>